<organism evidence="2 3">
    <name type="scientific">Acer saccharum</name>
    <name type="common">Sugar maple</name>
    <dbReference type="NCBI Taxonomy" id="4024"/>
    <lineage>
        <taxon>Eukaryota</taxon>
        <taxon>Viridiplantae</taxon>
        <taxon>Streptophyta</taxon>
        <taxon>Embryophyta</taxon>
        <taxon>Tracheophyta</taxon>
        <taxon>Spermatophyta</taxon>
        <taxon>Magnoliopsida</taxon>
        <taxon>eudicotyledons</taxon>
        <taxon>Gunneridae</taxon>
        <taxon>Pentapetalae</taxon>
        <taxon>rosids</taxon>
        <taxon>malvids</taxon>
        <taxon>Sapindales</taxon>
        <taxon>Sapindaceae</taxon>
        <taxon>Hippocastanoideae</taxon>
        <taxon>Acereae</taxon>
        <taxon>Acer</taxon>
    </lineage>
</organism>
<accession>A0AA39T3Y1</accession>
<feature type="domain" description="Transposase-associated" evidence="1">
    <location>
        <begin position="3"/>
        <end position="55"/>
    </location>
</feature>
<dbReference type="Proteomes" id="UP001168877">
    <property type="component" value="Unassembled WGS sequence"/>
</dbReference>
<proteinExistence type="predicted"/>
<dbReference type="InterPro" id="IPR029480">
    <property type="entry name" value="Transpos_assoc"/>
</dbReference>
<evidence type="ECO:0000313" key="2">
    <source>
        <dbReference type="EMBL" id="KAK0603229.1"/>
    </source>
</evidence>
<name>A0AA39T3Y1_ACESA</name>
<keyword evidence="3" id="KW-1185">Reference proteome</keyword>
<comment type="caution">
    <text evidence="2">The sequence shown here is derived from an EMBL/GenBank/DDBJ whole genome shotgun (WGS) entry which is preliminary data.</text>
</comment>
<sequence length="112" mass="12925">MDRNWIRNPDRACDEYLSGIEEFIGVARNHVNYRGHIKYPCQNCNNCSWKSEKMLAKEDEYLAERAKEQQLPEDTPREDILVNDPDARLNILMSVVGVKPGRQIHGLGNGRL</sequence>
<dbReference type="AlphaFoldDB" id="A0AA39T3Y1"/>
<dbReference type="Pfam" id="PF13963">
    <property type="entry name" value="Transpos_assoc"/>
    <property type="match status" value="1"/>
</dbReference>
<reference evidence="2" key="1">
    <citation type="journal article" date="2022" name="Plant J.">
        <title>Strategies of tolerance reflected in two North American maple genomes.</title>
        <authorList>
            <person name="McEvoy S.L."/>
            <person name="Sezen U.U."/>
            <person name="Trouern-Trend A."/>
            <person name="McMahon S.M."/>
            <person name="Schaberg P.G."/>
            <person name="Yang J."/>
            <person name="Wegrzyn J.L."/>
            <person name="Swenson N.G."/>
        </authorList>
    </citation>
    <scope>NUCLEOTIDE SEQUENCE</scope>
    <source>
        <strain evidence="2">NS2018</strain>
    </source>
</reference>
<evidence type="ECO:0000313" key="3">
    <source>
        <dbReference type="Proteomes" id="UP001168877"/>
    </source>
</evidence>
<gene>
    <name evidence="2" type="ORF">LWI29_002720</name>
</gene>
<reference evidence="2" key="2">
    <citation type="submission" date="2023-06" db="EMBL/GenBank/DDBJ databases">
        <authorList>
            <person name="Swenson N.G."/>
            <person name="Wegrzyn J.L."/>
            <person name="Mcevoy S.L."/>
        </authorList>
    </citation>
    <scope>NUCLEOTIDE SEQUENCE</scope>
    <source>
        <strain evidence="2">NS2018</strain>
        <tissue evidence="2">Leaf</tissue>
    </source>
</reference>
<evidence type="ECO:0000259" key="1">
    <source>
        <dbReference type="Pfam" id="PF13963"/>
    </source>
</evidence>
<dbReference type="EMBL" id="JAUESC010000002">
    <property type="protein sequence ID" value="KAK0603229.1"/>
    <property type="molecule type" value="Genomic_DNA"/>
</dbReference>
<protein>
    <recommendedName>
        <fullName evidence="1">Transposase-associated domain-containing protein</fullName>
    </recommendedName>
</protein>